<keyword evidence="2" id="KW-1185">Reference proteome</keyword>
<evidence type="ECO:0000313" key="2">
    <source>
        <dbReference type="Proteomes" id="UP000004221"/>
    </source>
</evidence>
<name>I4EHT6_9BACT</name>
<dbReference type="RefSeq" id="WP_008478279.1">
    <property type="nucleotide sequence ID" value="NZ_CAGS01000254.1"/>
</dbReference>
<comment type="caution">
    <text evidence="1">The sequence shown here is derived from an EMBL/GenBank/DDBJ whole genome shotgun (WGS) entry which is preliminary data.</text>
</comment>
<sequence length="100" mass="11133">MLTLRRLPTLLRLGAALLADPRVPIRLRASVLGLLILILSPLDLPGNIPILGQFWGLTLAVTVLERFIHQWAPAEVVNANIRQLGLGHKTSMRERESRLT</sequence>
<dbReference type="Proteomes" id="UP000004221">
    <property type="component" value="Unassembled WGS sequence"/>
</dbReference>
<proteinExistence type="predicted"/>
<accession>I4EHT6</accession>
<protein>
    <submittedName>
        <fullName evidence="1">Uncharacterized protein</fullName>
    </submittedName>
</protein>
<dbReference type="AlphaFoldDB" id="I4EHT6"/>
<evidence type="ECO:0000313" key="1">
    <source>
        <dbReference type="EMBL" id="CCF84248.1"/>
    </source>
</evidence>
<reference evidence="1 2" key="1">
    <citation type="journal article" date="2012" name="ISME J.">
        <title>Nitrification expanded: discovery, physiology and genomics of a nitrite-oxidizing bacterium from the phylum Chloroflexi.</title>
        <authorList>
            <person name="Sorokin D.Y."/>
            <person name="Lucker S."/>
            <person name="Vejmelkova D."/>
            <person name="Kostrikina N.A."/>
            <person name="Kleerebezem R."/>
            <person name="Rijpstra W.I."/>
            <person name="Damste J.S."/>
            <person name="Le Paslier D."/>
            <person name="Muyzer G."/>
            <person name="Wagner M."/>
            <person name="van Loosdrecht M.C."/>
            <person name="Daims H."/>
        </authorList>
    </citation>
    <scope>NUCLEOTIDE SEQUENCE [LARGE SCALE GENOMIC DNA]</scope>
    <source>
        <strain evidence="2">none</strain>
    </source>
</reference>
<organism evidence="1 2">
    <name type="scientific">Nitrolancea hollandica Lb</name>
    <dbReference type="NCBI Taxonomy" id="1129897"/>
    <lineage>
        <taxon>Bacteria</taxon>
        <taxon>Pseudomonadati</taxon>
        <taxon>Thermomicrobiota</taxon>
        <taxon>Thermomicrobia</taxon>
        <taxon>Sphaerobacterales</taxon>
        <taxon>Sphaerobacterineae</taxon>
        <taxon>Sphaerobacteraceae</taxon>
        <taxon>Nitrolancea</taxon>
    </lineage>
</organism>
<dbReference type="EMBL" id="CAGS01000254">
    <property type="protein sequence ID" value="CCF84248.1"/>
    <property type="molecule type" value="Genomic_DNA"/>
</dbReference>
<gene>
    <name evidence="1" type="ORF">NITHO_3270006</name>
</gene>